<keyword evidence="3" id="KW-0804">Transcription</keyword>
<dbReference type="PROSITE" id="PS50977">
    <property type="entry name" value="HTH_TETR_2"/>
    <property type="match status" value="1"/>
</dbReference>
<dbReference type="SUPFAM" id="SSF48498">
    <property type="entry name" value="Tetracyclin repressor-like, C-terminal domain"/>
    <property type="match status" value="1"/>
</dbReference>
<accession>A0ABM5TX77</accession>
<dbReference type="InterPro" id="IPR001647">
    <property type="entry name" value="HTH_TetR"/>
</dbReference>
<proteinExistence type="predicted"/>
<reference evidence="6 7" key="1">
    <citation type="journal article" date="2015" name="ISME J.">
        <title>Draft Genome Sequence of Streptomyces incarnatus NRRL8089, which Produces the Nucleoside Antibiotic Sinefungin.</title>
        <authorList>
            <person name="Oshima K."/>
            <person name="Hattori M."/>
            <person name="Shimizu H."/>
            <person name="Fukuda K."/>
            <person name="Nemoto M."/>
            <person name="Inagaki K."/>
            <person name="Tamura T."/>
        </authorList>
    </citation>
    <scope>NUCLEOTIDE SEQUENCE [LARGE SCALE GENOMIC DNA]</scope>
    <source>
        <strain evidence="6 7">NRRL 8089</strain>
    </source>
</reference>
<dbReference type="RefSeq" id="WP_208903069.1">
    <property type="nucleotide sequence ID" value="NZ_CP011497.1"/>
</dbReference>
<gene>
    <name evidence="6" type="ORF">ABB07_37955</name>
</gene>
<dbReference type="InterPro" id="IPR036271">
    <property type="entry name" value="Tet_transcr_reg_TetR-rel_C_sf"/>
</dbReference>
<dbReference type="PRINTS" id="PR00455">
    <property type="entry name" value="HTHTETR"/>
</dbReference>
<dbReference type="Proteomes" id="UP000035366">
    <property type="component" value="Chromosome"/>
</dbReference>
<dbReference type="Pfam" id="PF16859">
    <property type="entry name" value="TetR_C_11"/>
    <property type="match status" value="1"/>
</dbReference>
<evidence type="ECO:0000313" key="6">
    <source>
        <dbReference type="EMBL" id="AKJ15643.1"/>
    </source>
</evidence>
<dbReference type="Pfam" id="PF00440">
    <property type="entry name" value="TetR_N"/>
    <property type="match status" value="1"/>
</dbReference>
<dbReference type="Gene3D" id="1.10.10.60">
    <property type="entry name" value="Homeodomain-like"/>
    <property type="match status" value="1"/>
</dbReference>
<dbReference type="InterPro" id="IPR009057">
    <property type="entry name" value="Homeodomain-like_sf"/>
</dbReference>
<dbReference type="PANTHER" id="PTHR30055:SF148">
    <property type="entry name" value="TETR-FAMILY TRANSCRIPTIONAL REGULATOR"/>
    <property type="match status" value="1"/>
</dbReference>
<dbReference type="SUPFAM" id="SSF46689">
    <property type="entry name" value="Homeodomain-like"/>
    <property type="match status" value="1"/>
</dbReference>
<name>A0ABM5TX77_9ACTN</name>
<feature type="domain" description="HTH tetR-type" evidence="5">
    <location>
        <begin position="10"/>
        <end position="70"/>
    </location>
</feature>
<organism evidence="6 7">
    <name type="scientific">Streptomyces incarnatus</name>
    <dbReference type="NCBI Taxonomy" id="665007"/>
    <lineage>
        <taxon>Bacteria</taxon>
        <taxon>Bacillati</taxon>
        <taxon>Actinomycetota</taxon>
        <taxon>Actinomycetes</taxon>
        <taxon>Kitasatosporales</taxon>
        <taxon>Streptomycetaceae</taxon>
        <taxon>Streptomyces</taxon>
    </lineage>
</organism>
<dbReference type="Gene3D" id="1.10.357.10">
    <property type="entry name" value="Tetracycline Repressor, domain 2"/>
    <property type="match status" value="1"/>
</dbReference>
<evidence type="ECO:0000256" key="3">
    <source>
        <dbReference type="ARBA" id="ARBA00023163"/>
    </source>
</evidence>
<evidence type="ECO:0000313" key="7">
    <source>
        <dbReference type="Proteomes" id="UP000035366"/>
    </source>
</evidence>
<sequence>MTDRRPSRTDHRTDAIMRAALDLALELGYAKLSIEAVANRAGVGKHTVYRRWSSRGLLFLDAVLSLNTEGLSHSNTGDVVADLRETMIKAVDVLGRPPWGPLYQALIGEAQHDPEVAAALNQRFIEPQTADTLARLKAAKDQGELAPDFDLDLAFDMLSGPLYYRLLITQQPITHDYIDRVLQAAFAGMSPRPPTR</sequence>
<evidence type="ECO:0000256" key="2">
    <source>
        <dbReference type="ARBA" id="ARBA00023125"/>
    </source>
</evidence>
<keyword evidence="7" id="KW-1185">Reference proteome</keyword>
<feature type="DNA-binding region" description="H-T-H motif" evidence="4">
    <location>
        <begin position="33"/>
        <end position="52"/>
    </location>
</feature>
<evidence type="ECO:0000256" key="4">
    <source>
        <dbReference type="PROSITE-ProRule" id="PRU00335"/>
    </source>
</evidence>
<dbReference type="InterPro" id="IPR050109">
    <property type="entry name" value="HTH-type_TetR-like_transc_reg"/>
</dbReference>
<dbReference type="PANTHER" id="PTHR30055">
    <property type="entry name" value="HTH-TYPE TRANSCRIPTIONAL REGULATOR RUTR"/>
    <property type="match status" value="1"/>
</dbReference>
<dbReference type="InterPro" id="IPR011075">
    <property type="entry name" value="TetR_C"/>
</dbReference>
<keyword evidence="1" id="KW-0805">Transcription regulation</keyword>
<keyword evidence="2 4" id="KW-0238">DNA-binding</keyword>
<evidence type="ECO:0000256" key="1">
    <source>
        <dbReference type="ARBA" id="ARBA00023015"/>
    </source>
</evidence>
<dbReference type="EMBL" id="CP011497">
    <property type="protein sequence ID" value="AKJ15643.1"/>
    <property type="molecule type" value="Genomic_DNA"/>
</dbReference>
<protein>
    <submittedName>
        <fullName evidence="6">TetR family transcriptional regulator</fullName>
    </submittedName>
</protein>
<evidence type="ECO:0000259" key="5">
    <source>
        <dbReference type="PROSITE" id="PS50977"/>
    </source>
</evidence>